<protein>
    <recommendedName>
        <fullName evidence="1">Glutathione S-transferase UstS-like C-terminal domain-containing protein</fullName>
    </recommendedName>
</protein>
<dbReference type="Proteomes" id="UP001219568">
    <property type="component" value="Unassembled WGS sequence"/>
</dbReference>
<reference evidence="2" key="1">
    <citation type="journal article" date="2023" name="IMA Fungus">
        <title>Comparative genomic study of the Penicillium genus elucidates a diverse pangenome and 15 lateral gene transfer events.</title>
        <authorList>
            <person name="Petersen C."/>
            <person name="Sorensen T."/>
            <person name="Nielsen M.R."/>
            <person name="Sondergaard T.E."/>
            <person name="Sorensen J.L."/>
            <person name="Fitzpatrick D.A."/>
            <person name="Frisvad J.C."/>
            <person name="Nielsen K.L."/>
        </authorList>
    </citation>
    <scope>NUCLEOTIDE SEQUENCE</scope>
    <source>
        <strain evidence="2">IBT 15450</strain>
    </source>
</reference>
<dbReference type="AlphaFoldDB" id="A0AAD6N6U4"/>
<accession>A0AAD6N6U4</accession>
<dbReference type="Gene3D" id="1.20.1050.10">
    <property type="match status" value="1"/>
</dbReference>
<evidence type="ECO:0000259" key="1">
    <source>
        <dbReference type="Pfam" id="PF22041"/>
    </source>
</evidence>
<dbReference type="InterPro" id="IPR054416">
    <property type="entry name" value="GST_UstS-like_C"/>
</dbReference>
<organism evidence="2 3">
    <name type="scientific">Penicillium canescens</name>
    <dbReference type="NCBI Taxonomy" id="5083"/>
    <lineage>
        <taxon>Eukaryota</taxon>
        <taxon>Fungi</taxon>
        <taxon>Dikarya</taxon>
        <taxon>Ascomycota</taxon>
        <taxon>Pezizomycotina</taxon>
        <taxon>Eurotiomycetes</taxon>
        <taxon>Eurotiomycetidae</taxon>
        <taxon>Eurotiales</taxon>
        <taxon>Aspergillaceae</taxon>
        <taxon>Penicillium</taxon>
    </lineage>
</organism>
<feature type="domain" description="Glutathione S-transferase UstS-like C-terminal" evidence="1">
    <location>
        <begin position="411"/>
        <end position="478"/>
    </location>
</feature>
<dbReference type="Pfam" id="PF22041">
    <property type="entry name" value="GST_C_7"/>
    <property type="match status" value="1"/>
</dbReference>
<keyword evidence="3" id="KW-1185">Reference proteome</keyword>
<comment type="caution">
    <text evidence="2">The sequence shown here is derived from an EMBL/GenBank/DDBJ whole genome shotgun (WGS) entry which is preliminary data.</text>
</comment>
<reference evidence="2" key="2">
    <citation type="submission" date="2023-01" db="EMBL/GenBank/DDBJ databases">
        <authorList>
            <person name="Petersen C."/>
        </authorList>
    </citation>
    <scope>NUCLEOTIDE SEQUENCE</scope>
    <source>
        <strain evidence="2">IBT 15450</strain>
    </source>
</reference>
<sequence>MPQHGLVEGVAPCFQGWLQRAYREDVTISMTWDYRKGGGTSGWSNLFAHAGINPLDMIDYGGPEARIFPAVSGSLGPGEAPRLADMVFEGGRVSYGFTRNEFTALLIICGFRISEFSISGLTSSTGFLGTMDLVERGPFSQLGRFDPHDGCRHITEDLERYVNKLPVQRCIDYSLGILRTPKRGGRRIIIPAATSAESDGPAGFCAWMAWPSAAQLDQIKYTLEQLLSISGADILEYSIETTVDIEYERETMERVNPDFSLGMEKIHQTVLVAHALAALQPWGLLPVLPTHFAEAFKPFIAPFVGSRLETVTVLQERMCDMRLKPLPGWDTIEQQAMALSQMGDIKTSFFSASNSPCRQYFKAMNMVFDAYRLPLADVRNKLAAIAASKLLEGDKLSELFVDNMAIHLGHALLGHRLEDQRLAEEEQSWNALADGMRAVGELMQSHKADGPFVLGAQPTYTGFFIAGSLQSARVVHESGFHRISKYPGYKEIYEACLPYMDKKD</sequence>
<evidence type="ECO:0000313" key="2">
    <source>
        <dbReference type="EMBL" id="KAJ6035438.1"/>
    </source>
</evidence>
<dbReference type="EMBL" id="JAQJZL010000010">
    <property type="protein sequence ID" value="KAJ6035438.1"/>
    <property type="molecule type" value="Genomic_DNA"/>
</dbReference>
<proteinExistence type="predicted"/>
<evidence type="ECO:0000313" key="3">
    <source>
        <dbReference type="Proteomes" id="UP001219568"/>
    </source>
</evidence>
<gene>
    <name evidence="2" type="ORF">N7460_009613</name>
</gene>
<name>A0AAD6N6U4_PENCN</name>